<proteinExistence type="inferred from homology"/>
<evidence type="ECO:0000256" key="8">
    <source>
        <dbReference type="ARBA" id="ARBA00041133"/>
    </source>
</evidence>
<dbReference type="AlphaFoldDB" id="A0A8T7H4A3"/>
<evidence type="ECO:0000259" key="10">
    <source>
        <dbReference type="PROSITE" id="PS50893"/>
    </source>
</evidence>
<evidence type="ECO:0000256" key="4">
    <source>
        <dbReference type="ARBA" id="ARBA00022840"/>
    </source>
</evidence>
<dbReference type="InterPro" id="IPR027417">
    <property type="entry name" value="P-loop_NTPase"/>
</dbReference>
<dbReference type="PROSITE" id="PS50893">
    <property type="entry name" value="ABC_TRANSPORTER_2"/>
    <property type="match status" value="1"/>
</dbReference>
<keyword evidence="2" id="KW-0813">Transport</keyword>
<dbReference type="PANTHER" id="PTHR42781:SF9">
    <property type="entry name" value="AMINO ACID ABC TRANSPORTER, ATP-BINDING PROTEIN-RELATED"/>
    <property type="match status" value="1"/>
</dbReference>
<reference evidence="11" key="1">
    <citation type="submission" date="2020-05" db="EMBL/GenBank/DDBJ databases">
        <title>The first insight into the ecology of ammonia-tolerant syntrophic propionate oxidizing bacteria.</title>
        <authorList>
            <person name="Singh A."/>
            <person name="Schnurer A."/>
            <person name="Westerholm M."/>
        </authorList>
    </citation>
    <scope>NUCLEOTIDE SEQUENCE</scope>
    <source>
        <strain evidence="11">MAG54</strain>
    </source>
</reference>
<keyword evidence="3" id="KW-0547">Nucleotide-binding</keyword>
<sequence length="360" mass="38475">MIELIDVSKRFGDTVVLRGVTARVERGEIFAVIGPSGSGKSTLLRLINLLDRPEGGKIRVNGVDIHAEKEQRLRIRRMMGMVFQKPAAFNSTVYENIAVGLRFRGTGEGVIREKVRDALDVVGLAGYEERRARTLSGGEMQRVALARAMVIEPEVLLMDEPTANLDPVSVGMIEELVLRINRDLGTTIVISTHDMYQGQRLAHRIGVLMDGAFAQVGTPREVFTVPASREVARFVGIENIIEGVVVAAGNGKSAIDVGGIPIRAVSPLPPGEDVCLCIRSEDLRIVQPDGGGVPGGNSLPGTVTSIAPRGPFSRVTVDCGFVLSSILSWKAVDSLGIREGSRVVVSFAPEAVHVVGAAQG</sequence>
<dbReference type="EC" id="7.3.2.6" evidence="7"/>
<evidence type="ECO:0000256" key="9">
    <source>
        <dbReference type="ARBA" id="ARBA00047936"/>
    </source>
</evidence>
<dbReference type="SUPFAM" id="SSF50331">
    <property type="entry name" value="MOP-like"/>
    <property type="match status" value="1"/>
</dbReference>
<evidence type="ECO:0000313" key="11">
    <source>
        <dbReference type="EMBL" id="NQS78582.1"/>
    </source>
</evidence>
<dbReference type="GO" id="GO:0016887">
    <property type="term" value="F:ATP hydrolysis activity"/>
    <property type="evidence" value="ECO:0007669"/>
    <property type="project" value="InterPro"/>
</dbReference>
<dbReference type="GO" id="GO:0005524">
    <property type="term" value="F:ATP binding"/>
    <property type="evidence" value="ECO:0007669"/>
    <property type="project" value="UniProtKB-KW"/>
</dbReference>
<dbReference type="InterPro" id="IPR003439">
    <property type="entry name" value="ABC_transporter-like_ATP-bd"/>
</dbReference>
<comment type="similarity">
    <text evidence="5">Belongs to the ABC transporter superfamily. Sulfate/tungstate importer (TC 3.A.1.6) family.</text>
</comment>
<dbReference type="InterPro" id="IPR008995">
    <property type="entry name" value="Mo/tungstate-bd_C_term_dom"/>
</dbReference>
<organism evidence="11 12">
    <name type="scientific">Methanoculleus bourgensis</name>
    <dbReference type="NCBI Taxonomy" id="83986"/>
    <lineage>
        <taxon>Archaea</taxon>
        <taxon>Methanobacteriati</taxon>
        <taxon>Methanobacteriota</taxon>
        <taxon>Stenosarchaea group</taxon>
        <taxon>Methanomicrobia</taxon>
        <taxon>Methanomicrobiales</taxon>
        <taxon>Methanomicrobiaceae</taxon>
        <taxon>Methanoculleus</taxon>
    </lineage>
</organism>
<dbReference type="SUPFAM" id="SSF52540">
    <property type="entry name" value="P-loop containing nucleoside triphosphate hydrolases"/>
    <property type="match status" value="1"/>
</dbReference>
<comment type="subunit">
    <text evidence="6">The complex is composed of two ATP-binding proteins (WtpC), two transmembrane proteins (WtpB) and a solute-binding protein (WtpA).</text>
</comment>
<dbReference type="PROSITE" id="PS00211">
    <property type="entry name" value="ABC_TRANSPORTER_1"/>
    <property type="match status" value="1"/>
</dbReference>
<feature type="domain" description="ABC transporter" evidence="10">
    <location>
        <begin position="2"/>
        <end position="235"/>
    </location>
</feature>
<comment type="catalytic activity">
    <reaction evidence="9">
        <text>tungstate(in) + ATP + H2O = tungstate(out) + ADP + phosphate + H(+)</text>
        <dbReference type="Rhea" id="RHEA:35027"/>
        <dbReference type="ChEBI" id="CHEBI:15377"/>
        <dbReference type="ChEBI" id="CHEBI:15378"/>
        <dbReference type="ChEBI" id="CHEBI:30616"/>
        <dbReference type="ChEBI" id="CHEBI:43474"/>
        <dbReference type="ChEBI" id="CHEBI:46502"/>
        <dbReference type="ChEBI" id="CHEBI:456216"/>
        <dbReference type="EC" id="7.3.2.6"/>
    </reaction>
</comment>
<keyword evidence="4 11" id="KW-0067">ATP-binding</keyword>
<evidence type="ECO:0000256" key="1">
    <source>
        <dbReference type="ARBA" id="ARBA00004202"/>
    </source>
</evidence>
<dbReference type="InterPro" id="IPR013611">
    <property type="entry name" value="Transp-assoc_OB_typ2"/>
</dbReference>
<accession>A0A8T7H4A3</accession>
<dbReference type="InterPro" id="IPR050093">
    <property type="entry name" value="ABC_SmlMolc_Importer"/>
</dbReference>
<evidence type="ECO:0000256" key="7">
    <source>
        <dbReference type="ARBA" id="ARBA00039025"/>
    </source>
</evidence>
<dbReference type="Pfam" id="PF08402">
    <property type="entry name" value="TOBE_2"/>
    <property type="match status" value="1"/>
</dbReference>
<dbReference type="Gene3D" id="3.40.50.300">
    <property type="entry name" value="P-loop containing nucleotide triphosphate hydrolases"/>
    <property type="match status" value="1"/>
</dbReference>
<dbReference type="EMBL" id="JABMJE010000108">
    <property type="protein sequence ID" value="NQS78582.1"/>
    <property type="molecule type" value="Genomic_DNA"/>
</dbReference>
<dbReference type="Pfam" id="PF00005">
    <property type="entry name" value="ABC_tran"/>
    <property type="match status" value="1"/>
</dbReference>
<evidence type="ECO:0000256" key="5">
    <source>
        <dbReference type="ARBA" id="ARBA00038307"/>
    </source>
</evidence>
<evidence type="ECO:0000256" key="6">
    <source>
        <dbReference type="ARBA" id="ARBA00038781"/>
    </source>
</evidence>
<evidence type="ECO:0000256" key="3">
    <source>
        <dbReference type="ARBA" id="ARBA00022741"/>
    </source>
</evidence>
<evidence type="ECO:0000313" key="12">
    <source>
        <dbReference type="Proteomes" id="UP000737555"/>
    </source>
</evidence>
<dbReference type="RefSeq" id="WP_214166924.1">
    <property type="nucleotide sequence ID" value="NZ_BSDU01000003.1"/>
</dbReference>
<dbReference type="SMART" id="SM00382">
    <property type="entry name" value="AAA"/>
    <property type="match status" value="1"/>
</dbReference>
<dbReference type="InterPro" id="IPR017871">
    <property type="entry name" value="ABC_transporter-like_CS"/>
</dbReference>
<evidence type="ECO:0000256" key="2">
    <source>
        <dbReference type="ARBA" id="ARBA00022448"/>
    </source>
</evidence>
<dbReference type="Proteomes" id="UP000737555">
    <property type="component" value="Unassembled WGS sequence"/>
</dbReference>
<dbReference type="GO" id="GO:0043190">
    <property type="term" value="C:ATP-binding cassette (ABC) transporter complex"/>
    <property type="evidence" value="ECO:0007669"/>
    <property type="project" value="InterPro"/>
</dbReference>
<dbReference type="PANTHER" id="PTHR42781">
    <property type="entry name" value="SPERMIDINE/PUTRESCINE IMPORT ATP-BINDING PROTEIN POTA"/>
    <property type="match status" value="1"/>
</dbReference>
<gene>
    <name evidence="11" type="ORF">HQQ74_07765</name>
</gene>
<dbReference type="InterPro" id="IPR003593">
    <property type="entry name" value="AAA+_ATPase"/>
</dbReference>
<dbReference type="GO" id="GO:1901238">
    <property type="term" value="F:ABC-type tungstate transporter activity"/>
    <property type="evidence" value="ECO:0007669"/>
    <property type="project" value="UniProtKB-EC"/>
</dbReference>
<comment type="subcellular location">
    <subcellularLocation>
        <location evidence="1">Cell membrane</location>
        <topology evidence="1">Peripheral membrane protein</topology>
    </subcellularLocation>
</comment>
<dbReference type="Gene3D" id="2.40.50.100">
    <property type="match status" value="2"/>
</dbReference>
<protein>
    <recommendedName>
        <fullName evidence="8">Molybdate/tungstate import ATP-binding protein WtpC</fullName>
        <ecNumber evidence="7">7.3.2.6</ecNumber>
    </recommendedName>
</protein>
<comment type="caution">
    <text evidence="11">The sequence shown here is derived from an EMBL/GenBank/DDBJ whole genome shotgun (WGS) entry which is preliminary data.</text>
</comment>
<name>A0A8T7H4A3_9EURY</name>